<proteinExistence type="predicted"/>
<dbReference type="EMBL" id="JANPWZ010000001">
    <property type="protein sequence ID" value="KAJ3580553.1"/>
    <property type="molecule type" value="Genomic_DNA"/>
</dbReference>
<organism evidence="2 3">
    <name type="scientific">Xylaria arbuscula</name>
    <dbReference type="NCBI Taxonomy" id="114810"/>
    <lineage>
        <taxon>Eukaryota</taxon>
        <taxon>Fungi</taxon>
        <taxon>Dikarya</taxon>
        <taxon>Ascomycota</taxon>
        <taxon>Pezizomycotina</taxon>
        <taxon>Sordariomycetes</taxon>
        <taxon>Xylariomycetidae</taxon>
        <taxon>Xylariales</taxon>
        <taxon>Xylariaceae</taxon>
        <taxon>Xylaria</taxon>
    </lineage>
</organism>
<keyword evidence="3" id="KW-1185">Reference proteome</keyword>
<feature type="signal peptide" evidence="1">
    <location>
        <begin position="1"/>
        <end position="28"/>
    </location>
</feature>
<keyword evidence="1" id="KW-0732">Signal</keyword>
<accession>A0A9W8TRF8</accession>
<gene>
    <name evidence="2" type="ORF">NPX13_g18</name>
</gene>
<protein>
    <submittedName>
        <fullName evidence="2">Uncharacterized protein</fullName>
    </submittedName>
</protein>
<evidence type="ECO:0000313" key="3">
    <source>
        <dbReference type="Proteomes" id="UP001148614"/>
    </source>
</evidence>
<evidence type="ECO:0000256" key="1">
    <source>
        <dbReference type="SAM" id="SignalP"/>
    </source>
</evidence>
<feature type="chain" id="PRO_5040930208" evidence="1">
    <location>
        <begin position="29"/>
        <end position="885"/>
    </location>
</feature>
<evidence type="ECO:0000313" key="2">
    <source>
        <dbReference type="EMBL" id="KAJ3580553.1"/>
    </source>
</evidence>
<comment type="caution">
    <text evidence="2">The sequence shown here is derived from an EMBL/GenBank/DDBJ whole genome shotgun (WGS) entry which is preliminary data.</text>
</comment>
<sequence length="885" mass="94732">MQNTQSSHTSIFLLVLVVISQWLLSVQGQGETFSCCTGDDCDADDEGLELNEVQASPTADMSPGIGVEFETNAFTLLGNPPCTEVETFQLKGKVLGGRKGDSWQLTVDTTLAAANQLQAEYILDGLKVKLGQGTAGPAAAAIAADLLDWNPTMNSPGMTVDGLDGCTWSISAGASTMLAPAARMQWQRQITTPLPLEALHDIIGKARPDYMVRPISLLPDSKNRAKPLIYVSTEFFQSSPEGAPAAPTSDVLGFFSLVLSYVKAADFYQPGESPKFRLPIMPRNDFQSMFNLIKGGLGSSLDAGDSTLYNIVKTLACYTWYVDGNDYELEIDSRYCDGNLASPVVGTKVDDLKYSLTGGTMNPPPSFTIKEWMDDLQANKGDRMSAGDKTYDGQIGGFGDKMEYALGTTRLVPLFEFRNLGSSTSSQFEMLVTQAENDIISYHHQYGSTQATAKSKRGGRRVHRQLAACSANMTSTTASTSATSKSIFFNTPSRVPSMSPSRTPSNSPSVTSFITSTIESTTPSITPYPTVSCYLQNQDPDQGITSQYCVCENSITAPILEGSNLAQTALCVYTTVPGTTAEVSVPTYTWTTNCNACTLIGGIADSADCTMVDGCTPTGIPTSTETAATPTMTAFVANLHTVEIGDAEDGNGGKDLAKYLFTELRSHCNDTACDAGASADMNGVETILNGGEISILPTMFIDDARYHNDIAALERMLLLGISSWVAALNNEKSGLCQDVEYEADSEGTFGCGDGPIPLGRLRRTVRRDTGEVLWEREDLALQERCLDFCDAPSVCNYKGRVCKAPASVHVVMAGDGNPYKYELALSVVLEKVGGSGFSCDEIVLEVTEFLQLIAPELVPAEIAGEVGFEALCGAIDELTGYKPSS</sequence>
<reference evidence="2" key="1">
    <citation type="submission" date="2022-07" db="EMBL/GenBank/DDBJ databases">
        <title>Genome Sequence of Xylaria arbuscula.</title>
        <authorList>
            <person name="Buettner E."/>
        </authorList>
    </citation>
    <scope>NUCLEOTIDE SEQUENCE</scope>
    <source>
        <strain evidence="2">VT107</strain>
    </source>
</reference>
<name>A0A9W8TRF8_9PEZI</name>
<dbReference type="Proteomes" id="UP001148614">
    <property type="component" value="Unassembled WGS sequence"/>
</dbReference>
<dbReference type="AlphaFoldDB" id="A0A9W8TRF8"/>